<evidence type="ECO:0000256" key="2">
    <source>
        <dbReference type="ARBA" id="ARBA00023125"/>
    </source>
</evidence>
<evidence type="ECO:0000256" key="4">
    <source>
        <dbReference type="PROSITE-ProRule" id="PRU00335"/>
    </source>
</evidence>
<keyword evidence="3" id="KW-0804">Transcription</keyword>
<dbReference type="Gene3D" id="1.10.10.60">
    <property type="entry name" value="Homeodomain-like"/>
    <property type="match status" value="1"/>
</dbReference>
<proteinExistence type="predicted"/>
<dbReference type="SUPFAM" id="SSF46689">
    <property type="entry name" value="Homeodomain-like"/>
    <property type="match status" value="1"/>
</dbReference>
<evidence type="ECO:0000313" key="7">
    <source>
        <dbReference type="Proteomes" id="UP000029278"/>
    </source>
</evidence>
<feature type="domain" description="HTH tetR-type" evidence="5">
    <location>
        <begin position="6"/>
        <end position="66"/>
    </location>
</feature>
<dbReference type="Gene3D" id="1.10.357.10">
    <property type="entry name" value="Tetracycline Repressor, domain 2"/>
    <property type="match status" value="1"/>
</dbReference>
<evidence type="ECO:0000259" key="5">
    <source>
        <dbReference type="PROSITE" id="PS50977"/>
    </source>
</evidence>
<dbReference type="STRING" id="44252.DJ90_1503"/>
<dbReference type="InterPro" id="IPR036271">
    <property type="entry name" value="Tet_transcr_reg_TetR-rel_C_sf"/>
</dbReference>
<dbReference type="SUPFAM" id="SSF48498">
    <property type="entry name" value="Tetracyclin repressor-like, C-terminal domain"/>
    <property type="match status" value="1"/>
</dbReference>
<dbReference type="RefSeq" id="WP_036623226.1">
    <property type="nucleotide sequence ID" value="NZ_BGML01000003.1"/>
</dbReference>
<dbReference type="PRINTS" id="PR00455">
    <property type="entry name" value="HTHTETR"/>
</dbReference>
<comment type="caution">
    <text evidence="6">The sequence shown here is derived from an EMBL/GenBank/DDBJ whole genome shotgun (WGS) entry which is preliminary data.</text>
</comment>
<evidence type="ECO:0000256" key="1">
    <source>
        <dbReference type="ARBA" id="ARBA00023015"/>
    </source>
</evidence>
<dbReference type="PANTHER" id="PTHR47506">
    <property type="entry name" value="TRANSCRIPTIONAL REGULATORY PROTEIN"/>
    <property type="match status" value="1"/>
</dbReference>
<feature type="DNA-binding region" description="H-T-H motif" evidence="4">
    <location>
        <begin position="29"/>
        <end position="48"/>
    </location>
</feature>
<keyword evidence="2 4" id="KW-0238">DNA-binding</keyword>
<sequence>MVRPRNFDEDDVLRKAMTLFRSKGYEAASLSDLLQATGLSKSSLYETFGSKHDLFIRAFELYRIKRMAGLIECLNDENVYRGIETSFHALLDGEGSQLGCMTSNEAIELAPHDEQFRKMVESDFDDVEQAYLDAIERGKSNGSLPTDIESLKLARFLTVSLQGINVMVRAQSKRERIEDSISVILEKLK</sequence>
<protein>
    <submittedName>
        <fullName evidence="6">Bacterial regulatory s, tetR family protein</fullName>
    </submittedName>
</protein>
<organism evidence="6 7">
    <name type="scientific">Paenibacillus macerans</name>
    <name type="common">Bacillus macerans</name>
    <dbReference type="NCBI Taxonomy" id="44252"/>
    <lineage>
        <taxon>Bacteria</taxon>
        <taxon>Bacillati</taxon>
        <taxon>Bacillota</taxon>
        <taxon>Bacilli</taxon>
        <taxon>Bacillales</taxon>
        <taxon>Paenibacillaceae</taxon>
        <taxon>Paenibacillus</taxon>
    </lineage>
</organism>
<dbReference type="Proteomes" id="UP000029278">
    <property type="component" value="Unassembled WGS sequence"/>
</dbReference>
<dbReference type="PATRIC" id="fig|44252.3.peg.3124"/>
<dbReference type="EMBL" id="JMQA01000029">
    <property type="protein sequence ID" value="KFN08447.1"/>
    <property type="molecule type" value="Genomic_DNA"/>
</dbReference>
<dbReference type="Pfam" id="PF00440">
    <property type="entry name" value="TetR_N"/>
    <property type="match status" value="1"/>
</dbReference>
<dbReference type="AlphaFoldDB" id="A0A090ZCR7"/>
<reference evidence="6 7" key="1">
    <citation type="submission" date="2014-04" db="EMBL/GenBank/DDBJ databases">
        <authorList>
            <person name="Bishop-Lilly K.A."/>
            <person name="Broomall S.M."/>
            <person name="Chain P.S."/>
            <person name="Chertkov O."/>
            <person name="Coyne S.R."/>
            <person name="Daligault H.E."/>
            <person name="Davenport K.W."/>
            <person name="Erkkila T."/>
            <person name="Frey K.G."/>
            <person name="Gibbons H.S."/>
            <person name="Gu W."/>
            <person name="Jaissle J."/>
            <person name="Johnson S.L."/>
            <person name="Koroleva G.I."/>
            <person name="Ladner J.T."/>
            <person name="Lo C.-C."/>
            <person name="Minogue T.D."/>
            <person name="Munk C."/>
            <person name="Palacios G.F."/>
            <person name="Redden C.L."/>
            <person name="Rosenzweig C.N."/>
            <person name="Scholz M.B."/>
            <person name="Teshima H."/>
            <person name="Xu Y."/>
        </authorList>
    </citation>
    <scope>NUCLEOTIDE SEQUENCE [LARGE SCALE GENOMIC DNA]</scope>
    <source>
        <strain evidence="6 7">8244</strain>
    </source>
</reference>
<dbReference type="GO" id="GO:0003677">
    <property type="term" value="F:DNA binding"/>
    <property type="evidence" value="ECO:0007669"/>
    <property type="project" value="UniProtKB-UniRule"/>
</dbReference>
<dbReference type="InterPro" id="IPR011075">
    <property type="entry name" value="TetR_C"/>
</dbReference>
<keyword evidence="1" id="KW-0805">Transcription regulation</keyword>
<keyword evidence="7" id="KW-1185">Reference proteome</keyword>
<dbReference type="HOGENOM" id="CLU_069356_28_0_9"/>
<dbReference type="InterPro" id="IPR001647">
    <property type="entry name" value="HTH_TetR"/>
</dbReference>
<dbReference type="PROSITE" id="PS50977">
    <property type="entry name" value="HTH_TETR_2"/>
    <property type="match status" value="1"/>
</dbReference>
<dbReference type="PANTHER" id="PTHR47506:SF10">
    <property type="entry name" value="TRANSCRIPTIONAL REGULATORY PROTEIN"/>
    <property type="match status" value="1"/>
</dbReference>
<gene>
    <name evidence="6" type="ORF">DJ90_1503</name>
</gene>
<evidence type="ECO:0000256" key="3">
    <source>
        <dbReference type="ARBA" id="ARBA00023163"/>
    </source>
</evidence>
<evidence type="ECO:0000313" key="6">
    <source>
        <dbReference type="EMBL" id="KFN08447.1"/>
    </source>
</evidence>
<accession>A0A090ZCR7</accession>
<dbReference type="InterPro" id="IPR009057">
    <property type="entry name" value="Homeodomain-like_sf"/>
</dbReference>
<dbReference type="GeneID" id="77007423"/>
<name>A0A090ZCR7_PAEMA</name>
<dbReference type="Pfam" id="PF16925">
    <property type="entry name" value="TetR_C_13"/>
    <property type="match status" value="1"/>
</dbReference>
<dbReference type="OrthoDB" id="9795242at2"/>